<dbReference type="InterPro" id="IPR008635">
    <property type="entry name" value="Coiled_stalk_dom"/>
</dbReference>
<proteinExistence type="inferred from homology"/>
<gene>
    <name evidence="16" type="ORF">EZM97_07595</name>
</gene>
<feature type="compositionally biased region" description="Basic and acidic residues" evidence="11">
    <location>
        <begin position="124"/>
        <end position="133"/>
    </location>
</feature>
<dbReference type="InterPro" id="IPR005594">
    <property type="entry name" value="YadA_C"/>
</dbReference>
<keyword evidence="6" id="KW-0812">Transmembrane</keyword>
<feature type="domain" description="ESPR" evidence="15">
    <location>
        <begin position="1"/>
        <end position="48"/>
    </location>
</feature>
<feature type="domain" description="Trimeric autotransporter adhesin YadA-like stalk" evidence="14">
    <location>
        <begin position="647"/>
        <end position="669"/>
    </location>
</feature>
<evidence type="ECO:0000256" key="2">
    <source>
        <dbReference type="ARBA" id="ARBA00004442"/>
    </source>
</evidence>
<feature type="domain" description="Trimeric autotransporter adhesin YadA-like head" evidence="13">
    <location>
        <begin position="329"/>
        <end position="352"/>
    </location>
</feature>
<protein>
    <recommendedName>
        <fullName evidence="18">Adhesin</fullName>
    </recommendedName>
</protein>
<feature type="domain" description="Trimeric autotransporter adhesin YadA-like stalk" evidence="14">
    <location>
        <begin position="593"/>
        <end position="615"/>
    </location>
</feature>
<evidence type="ECO:0000256" key="6">
    <source>
        <dbReference type="ARBA" id="ARBA00022692"/>
    </source>
</evidence>
<evidence type="ECO:0000259" key="13">
    <source>
        <dbReference type="Pfam" id="PF05658"/>
    </source>
</evidence>
<dbReference type="InterPro" id="IPR045584">
    <property type="entry name" value="Pilin-like"/>
</dbReference>
<dbReference type="Pfam" id="PF05662">
    <property type="entry name" value="YadA_stalk"/>
    <property type="match status" value="7"/>
</dbReference>
<sequence length="909" mass="92720">MNSVYRIVWNAAKGQWVAASELAKGRKKSSKLKPSAIALAWALSAPAAVCATATDLVANVNTIEWNHADERSVIPHQRIDTGLVDRFDKPIFETTESNGSGGTLVSPGTAKDLEIKRPLPLASRHTDVDRSDEAYAESDQDGRTDGSPRAIPSQRISTQALSDFAVVNGANDGSESAVAGGARSIAIGALAVTEGNESIAIGSESKATNYDRAIALGTQAQSNSSDAIAIGTQSMSEGTGAIAIGHLAHVAASASKAIVLGTEATAMMERSIAVGNLSKTYSKGDIAIGTTALAHGETTGTAIHPAISIGADSTAEGGNSIALGTVAKATGNRSIALGAGATVAAAYSMAIGRLTSVDESATSSVALGNFSVATRSNTISVGATGQERQITNVKGGEVDTDAVNVGQLKASANSMATALGGGAMTDGNGLLSMPIYTVGGALVAGVEAAITALDSHIESNTSNLAALSDMAVTYTDSTKTAIDVGNAQITNVGDATGDKDAVNLSQLKATGLFDTDGVALNAVTYTNIDKNEIKLAGAEGTRISNLADGIEDDDAVNLRQLKSIGLLDADGNALNAVTYTDSTRTAIDVGYAQITNVGDAKDDKDAVNLSQLKATGLFDTDGVALNAVTYTNIDKNEIKLAGAEGTRISNLADGVEDDDAVNLRQLKSVGLISDDGEALRAVTYRDSDKSEVVFGGASGTRLSNVTAGLIAPNSMEAINGGQLYDVKVLIDGLDERVTIVEDKLEALPPMPPVSEVSLPAVAGPITDNGGMVIGNVGDGKAPSDAATVGQMTEQMEDAIATARSYTDTEIKGVEFKLDQFQERIDSRLRQQDKRISSVGAMSAAYAQMALSTQGTNTPNRVGVGVGTQGGRKAIAVGYSRSVAPNINLTFGGSASANEASAGAGLGVGW</sequence>
<evidence type="ECO:0008006" key="18">
    <source>
        <dbReference type="Google" id="ProtNLM"/>
    </source>
</evidence>
<evidence type="ECO:0000259" key="15">
    <source>
        <dbReference type="Pfam" id="PF13018"/>
    </source>
</evidence>
<comment type="subcellular location">
    <subcellularLocation>
        <location evidence="2">Cell outer membrane</location>
    </subcellularLocation>
    <subcellularLocation>
        <location evidence="1">Cell surface</location>
    </subcellularLocation>
</comment>
<dbReference type="InterPro" id="IPR024973">
    <property type="entry name" value="ESPR"/>
</dbReference>
<evidence type="ECO:0000259" key="14">
    <source>
        <dbReference type="Pfam" id="PF05662"/>
    </source>
</evidence>
<feature type="domain" description="Trimeric autotransporter adhesin YadA-like stalk" evidence="14">
    <location>
        <begin position="701"/>
        <end position="727"/>
    </location>
</feature>
<dbReference type="GO" id="GO:0009279">
    <property type="term" value="C:cell outer membrane"/>
    <property type="evidence" value="ECO:0007669"/>
    <property type="project" value="UniProtKB-SubCell"/>
</dbReference>
<feature type="domain" description="Trimeric autotransporter adhesin YadA-like stalk" evidence="14">
    <location>
        <begin position="773"/>
        <end position="809"/>
    </location>
</feature>
<dbReference type="Gene3D" id="3.30.1300.30">
    <property type="entry name" value="GSPII I/J protein-like"/>
    <property type="match status" value="1"/>
</dbReference>
<organism evidence="16 17">
    <name type="scientific">Dyella soli</name>
    <dbReference type="NCBI Taxonomy" id="522319"/>
    <lineage>
        <taxon>Bacteria</taxon>
        <taxon>Pseudomonadati</taxon>
        <taxon>Pseudomonadota</taxon>
        <taxon>Gammaproteobacteria</taxon>
        <taxon>Lysobacterales</taxon>
        <taxon>Rhodanobacteraceae</taxon>
        <taxon>Dyella</taxon>
    </lineage>
</organism>
<keyword evidence="7" id="KW-0732">Signal</keyword>
<dbReference type="SUPFAM" id="SSF101967">
    <property type="entry name" value="Adhesin YadA, collagen-binding domain"/>
    <property type="match status" value="1"/>
</dbReference>
<keyword evidence="8" id="KW-0653">Protein transport</keyword>
<evidence type="ECO:0000256" key="10">
    <source>
        <dbReference type="ARBA" id="ARBA00023237"/>
    </source>
</evidence>
<evidence type="ECO:0000256" key="1">
    <source>
        <dbReference type="ARBA" id="ARBA00004241"/>
    </source>
</evidence>
<feature type="domain" description="Trimeric autotransporter adhesin YadA-like stalk" evidence="14">
    <location>
        <begin position="488"/>
        <end position="510"/>
    </location>
</feature>
<evidence type="ECO:0000256" key="9">
    <source>
        <dbReference type="ARBA" id="ARBA00023136"/>
    </source>
</evidence>
<dbReference type="AlphaFoldDB" id="A0A4R0YV03"/>
<dbReference type="RefSeq" id="WP_131150065.1">
    <property type="nucleotide sequence ID" value="NZ_SJTG01000001.1"/>
</dbReference>
<dbReference type="SUPFAM" id="SSF54523">
    <property type="entry name" value="Pili subunits"/>
    <property type="match status" value="1"/>
</dbReference>
<feature type="domain" description="Trimeric autotransporter adhesin YadA-like C-terminal membrane anchor" evidence="12">
    <location>
        <begin position="858"/>
        <end position="909"/>
    </location>
</feature>
<dbReference type="Proteomes" id="UP000291822">
    <property type="component" value="Unassembled WGS sequence"/>
</dbReference>
<dbReference type="GO" id="GO:0015031">
    <property type="term" value="P:protein transport"/>
    <property type="evidence" value="ECO:0007669"/>
    <property type="project" value="UniProtKB-KW"/>
</dbReference>
<dbReference type="Gene3D" id="1.20.5.170">
    <property type="match status" value="1"/>
</dbReference>
<name>A0A4R0YV03_9GAMM</name>
<dbReference type="InterPro" id="IPR011049">
    <property type="entry name" value="Serralysin-like_metalloprot_C"/>
</dbReference>
<keyword evidence="10" id="KW-0998">Cell outer membrane</keyword>
<dbReference type="Pfam" id="PF05658">
    <property type="entry name" value="YadA_head"/>
    <property type="match status" value="6"/>
</dbReference>
<evidence type="ECO:0000256" key="11">
    <source>
        <dbReference type="SAM" id="MobiDB-lite"/>
    </source>
</evidence>
<feature type="domain" description="Trimeric autotransporter adhesin YadA-like head" evidence="13">
    <location>
        <begin position="212"/>
        <end position="234"/>
    </location>
</feature>
<dbReference type="Pfam" id="PF13018">
    <property type="entry name" value="ESPR"/>
    <property type="match status" value="1"/>
</dbReference>
<comment type="caution">
    <text evidence="16">The sequence shown here is derived from an EMBL/GenBank/DDBJ whole genome shotgun (WGS) entry which is preliminary data.</text>
</comment>
<feature type="domain" description="Trimeric autotransporter adhesin YadA-like stalk" evidence="14">
    <location>
        <begin position="389"/>
        <end position="421"/>
    </location>
</feature>
<dbReference type="CDD" id="cd12820">
    <property type="entry name" value="LbR_YadA-like"/>
    <property type="match status" value="1"/>
</dbReference>
<dbReference type="Pfam" id="PF03895">
    <property type="entry name" value="YadA_anchor"/>
    <property type="match status" value="1"/>
</dbReference>
<feature type="region of interest" description="Disordered" evidence="11">
    <location>
        <begin position="115"/>
        <end position="152"/>
    </location>
</feature>
<evidence type="ECO:0000256" key="5">
    <source>
        <dbReference type="ARBA" id="ARBA00022452"/>
    </source>
</evidence>
<evidence type="ECO:0000256" key="7">
    <source>
        <dbReference type="ARBA" id="ARBA00022729"/>
    </source>
</evidence>
<evidence type="ECO:0000256" key="3">
    <source>
        <dbReference type="ARBA" id="ARBA00005848"/>
    </source>
</evidence>
<feature type="domain" description="Trimeric autotransporter adhesin YadA-like head" evidence="13">
    <location>
        <begin position="306"/>
        <end position="325"/>
    </location>
</feature>
<evidence type="ECO:0000313" key="17">
    <source>
        <dbReference type="Proteomes" id="UP000291822"/>
    </source>
</evidence>
<feature type="domain" description="Trimeric autotransporter adhesin YadA-like head" evidence="13">
    <location>
        <begin position="179"/>
        <end position="205"/>
    </location>
</feature>
<comment type="similarity">
    <text evidence="3">Belongs to the autotransporter-2 (AT-2) (TC 1.B.40) family.</text>
</comment>
<evidence type="ECO:0000256" key="4">
    <source>
        <dbReference type="ARBA" id="ARBA00022448"/>
    </source>
</evidence>
<keyword evidence="17" id="KW-1185">Reference proteome</keyword>
<feature type="domain" description="Trimeric autotransporter adhesin YadA-like head" evidence="13">
    <location>
        <begin position="269"/>
        <end position="290"/>
    </location>
</feature>
<accession>A0A4R0YV03</accession>
<evidence type="ECO:0000259" key="12">
    <source>
        <dbReference type="Pfam" id="PF03895"/>
    </source>
</evidence>
<keyword evidence="4" id="KW-0813">Transport</keyword>
<feature type="domain" description="Trimeric autotransporter adhesin YadA-like head" evidence="13">
    <location>
        <begin position="360"/>
        <end position="383"/>
    </location>
</feature>
<evidence type="ECO:0000313" key="16">
    <source>
        <dbReference type="EMBL" id="TCI13152.1"/>
    </source>
</evidence>
<dbReference type="GO" id="GO:0009986">
    <property type="term" value="C:cell surface"/>
    <property type="evidence" value="ECO:0007669"/>
    <property type="project" value="UniProtKB-SubCell"/>
</dbReference>
<dbReference type="InterPro" id="IPR008640">
    <property type="entry name" value="Adhesin_Head_dom"/>
</dbReference>
<dbReference type="Gene3D" id="6.10.250.2040">
    <property type="match status" value="4"/>
</dbReference>
<reference evidence="16 17" key="1">
    <citation type="submission" date="2019-02" db="EMBL/GenBank/DDBJ databases">
        <title>Dyella amyloliquefaciens sp. nov., isolated from forest soil.</title>
        <authorList>
            <person name="Gao Z.-H."/>
            <person name="Qiu L.-H."/>
        </authorList>
    </citation>
    <scope>NUCLEOTIDE SEQUENCE [LARGE SCALE GENOMIC DNA]</scope>
    <source>
        <strain evidence="16 17">KACC 12747</strain>
    </source>
</reference>
<evidence type="ECO:0000256" key="8">
    <source>
        <dbReference type="ARBA" id="ARBA00022927"/>
    </source>
</evidence>
<feature type="domain" description="Trimeric autotransporter adhesin YadA-like stalk" evidence="14">
    <location>
        <begin position="542"/>
        <end position="564"/>
    </location>
</feature>
<dbReference type="EMBL" id="SJTG01000001">
    <property type="protein sequence ID" value="TCI13152.1"/>
    <property type="molecule type" value="Genomic_DNA"/>
</dbReference>
<keyword evidence="5" id="KW-1134">Transmembrane beta strand</keyword>
<dbReference type="Gene3D" id="2.150.10.10">
    <property type="entry name" value="Serralysin-like metalloprotease, C-terminal"/>
    <property type="match status" value="2"/>
</dbReference>
<keyword evidence="9" id="KW-0472">Membrane</keyword>